<dbReference type="GO" id="GO:0003995">
    <property type="term" value="F:acyl-CoA dehydrogenase activity"/>
    <property type="evidence" value="ECO:0007669"/>
    <property type="project" value="TreeGrafter"/>
</dbReference>
<dbReference type="Gene3D" id="2.40.110.20">
    <property type="match status" value="1"/>
</dbReference>
<dbReference type="InterPro" id="IPR041504">
    <property type="entry name" value="AidB_N"/>
</dbReference>
<accession>A0A9Q9EIW4</accession>
<keyword evidence="10" id="KW-1185">Reference proteome</keyword>
<dbReference type="Pfam" id="PF00441">
    <property type="entry name" value="Acyl-CoA_dh_1"/>
    <property type="match status" value="1"/>
</dbReference>
<evidence type="ECO:0000256" key="3">
    <source>
        <dbReference type="ARBA" id="ARBA00022827"/>
    </source>
</evidence>
<protein>
    <submittedName>
        <fullName evidence="9">Adaptive response protein AidB</fullName>
    </submittedName>
</protein>
<comment type="cofactor">
    <cofactor evidence="4">
        <name>FAD</name>
        <dbReference type="ChEBI" id="CHEBI:57692"/>
    </cofactor>
</comment>
<comment type="similarity">
    <text evidence="1 4">Belongs to the acyl-CoA dehydrogenase family.</text>
</comment>
<dbReference type="InterPro" id="IPR009100">
    <property type="entry name" value="AcylCoA_DH/oxidase_NM_dom_sf"/>
</dbReference>
<feature type="region of interest" description="Disordered" evidence="5">
    <location>
        <begin position="218"/>
        <end position="243"/>
    </location>
</feature>
<keyword evidence="4" id="KW-0560">Oxidoreductase</keyword>
<evidence type="ECO:0000256" key="1">
    <source>
        <dbReference type="ARBA" id="ARBA00009347"/>
    </source>
</evidence>
<feature type="domain" description="Adaptive response protein AidB N-terminal" evidence="8">
    <location>
        <begin position="48"/>
        <end position="182"/>
    </location>
</feature>
<feature type="compositionally biased region" description="Polar residues" evidence="5">
    <location>
        <begin position="225"/>
        <end position="234"/>
    </location>
</feature>
<organism evidence="9 10">
    <name type="scientific">Septoria linicola</name>
    <dbReference type="NCBI Taxonomy" id="215465"/>
    <lineage>
        <taxon>Eukaryota</taxon>
        <taxon>Fungi</taxon>
        <taxon>Dikarya</taxon>
        <taxon>Ascomycota</taxon>
        <taxon>Pezizomycotina</taxon>
        <taxon>Dothideomycetes</taxon>
        <taxon>Dothideomycetidae</taxon>
        <taxon>Mycosphaerellales</taxon>
        <taxon>Mycosphaerellaceae</taxon>
        <taxon>Septoria</taxon>
    </lineage>
</organism>
<dbReference type="Pfam" id="PF18158">
    <property type="entry name" value="AidB_N"/>
    <property type="match status" value="1"/>
</dbReference>
<evidence type="ECO:0000256" key="5">
    <source>
        <dbReference type="SAM" id="MobiDB-lite"/>
    </source>
</evidence>
<evidence type="ECO:0000259" key="7">
    <source>
        <dbReference type="Pfam" id="PF02770"/>
    </source>
</evidence>
<dbReference type="SUPFAM" id="SSF47203">
    <property type="entry name" value="Acyl-CoA dehydrogenase C-terminal domain-like"/>
    <property type="match status" value="1"/>
</dbReference>
<dbReference type="OrthoDB" id="10251155at2759"/>
<feature type="domain" description="Acyl-CoA oxidase/dehydrogenase middle" evidence="7">
    <location>
        <begin position="215"/>
        <end position="331"/>
    </location>
</feature>
<gene>
    <name evidence="9" type="ORF">Slin15195_G057590</name>
</gene>
<sequence length="666" mass="73987">MFRTIRCRARLTLHRKSPPCLTAKRQQSALSPSTLDHGYKLPPARLANPFVSDLAYQRVLAWYLPSEVFAKITPDLKQFGDEAISSHTDELIANAETYPPSVKKRDVWNNLYPHDRLNTSHGWRALGAWGIQNGVVARGYEAEYGPHRRIVQHAFNYIYSASSAVYSCPVSMTSGAARLFRLQCETLQDKPKHPFHEIYRRLTTRNVEERWISSQWMTERPGGSDVQNSESQAVYSPPDSDGADTGHIGRGDWLISGYKYFCSATDCDIALMLAKTESGKLSLFVAPTKLTDIDPVTGEKRAITNGIRFHRLKTKFGTKPLPTAELELSNVRAWLVGPLDRGIPTIATLLNVTRTHNFITALSCWRRGMSIAKNFARQRTTLDQSLWQFPMHLRLLARMETKFRGLLNLAYFTTSLLSYIDYGHPSPSLSAAPSRSPLPKSGHQTTVMLRALTATSKAVICKLSCIALQECQEAMGGVGYMDEAGEPQYNISRLYRDTAANMTWEGTTNVLSSEVVRHLVNKDHLEVVADWARNAISGIDSGDMRGKLDEAWSTLSAKLRDGKDNMSALLAEGREMMFTFAWVVSGVLLAHDAQRDGDQVAVAVAQRWILQGEGVDGFGCSDVIVPGLETMRGRAGTVEDCMVVWDVDLPMGSATGHREVAAKVAM</sequence>
<evidence type="ECO:0000256" key="4">
    <source>
        <dbReference type="RuleBase" id="RU362125"/>
    </source>
</evidence>
<dbReference type="InterPro" id="IPR009075">
    <property type="entry name" value="AcylCo_DH/oxidase_C"/>
</dbReference>
<keyword evidence="3 4" id="KW-0274">FAD</keyword>
<dbReference type="InterPro" id="IPR036250">
    <property type="entry name" value="AcylCo_DH-like_C"/>
</dbReference>
<feature type="domain" description="Acyl-CoA dehydrogenase/oxidase C-terminal" evidence="6">
    <location>
        <begin position="340"/>
        <end position="519"/>
    </location>
</feature>
<dbReference type="Proteomes" id="UP001056384">
    <property type="component" value="Chromosome 4"/>
</dbReference>
<dbReference type="Gene3D" id="1.20.140.10">
    <property type="entry name" value="Butyryl-CoA Dehydrogenase, subunit A, domain 3"/>
    <property type="match status" value="1"/>
</dbReference>
<evidence type="ECO:0000259" key="8">
    <source>
        <dbReference type="Pfam" id="PF18158"/>
    </source>
</evidence>
<dbReference type="PANTHER" id="PTHR42707:SF2">
    <property type="entry name" value="ACD11 DEHYDROGENASE"/>
    <property type="match status" value="1"/>
</dbReference>
<evidence type="ECO:0000259" key="6">
    <source>
        <dbReference type="Pfam" id="PF00441"/>
    </source>
</evidence>
<proteinExistence type="inferred from homology"/>
<dbReference type="PANTHER" id="PTHR42707">
    <property type="entry name" value="ACYL-COA DEHYDROGENASE"/>
    <property type="match status" value="1"/>
</dbReference>
<dbReference type="InterPro" id="IPR052904">
    <property type="entry name" value="Acyl-CoA_dehydrogenase-like"/>
</dbReference>
<dbReference type="EMBL" id="CP099421">
    <property type="protein sequence ID" value="USW52440.1"/>
    <property type="molecule type" value="Genomic_DNA"/>
</dbReference>
<evidence type="ECO:0000256" key="2">
    <source>
        <dbReference type="ARBA" id="ARBA00022630"/>
    </source>
</evidence>
<dbReference type="Pfam" id="PF02770">
    <property type="entry name" value="Acyl-CoA_dh_M"/>
    <property type="match status" value="1"/>
</dbReference>
<reference evidence="9" key="1">
    <citation type="submission" date="2022-06" db="EMBL/GenBank/DDBJ databases">
        <title>Complete genome sequences of two strains of the flax pathogen Septoria linicola.</title>
        <authorList>
            <person name="Lapalu N."/>
            <person name="Simon A."/>
            <person name="Demenou B."/>
            <person name="Paumier D."/>
            <person name="Guillot M.-P."/>
            <person name="Gout L."/>
            <person name="Valade R."/>
        </authorList>
    </citation>
    <scope>NUCLEOTIDE SEQUENCE</scope>
    <source>
        <strain evidence="9">SE15195</strain>
    </source>
</reference>
<name>A0A9Q9EIW4_9PEZI</name>
<evidence type="ECO:0000313" key="10">
    <source>
        <dbReference type="Proteomes" id="UP001056384"/>
    </source>
</evidence>
<keyword evidence="2 4" id="KW-0285">Flavoprotein</keyword>
<dbReference type="SUPFAM" id="SSF56645">
    <property type="entry name" value="Acyl-CoA dehydrogenase NM domain-like"/>
    <property type="match status" value="1"/>
</dbReference>
<evidence type="ECO:0000313" key="9">
    <source>
        <dbReference type="EMBL" id="USW52440.1"/>
    </source>
</evidence>
<dbReference type="InterPro" id="IPR006091">
    <property type="entry name" value="Acyl-CoA_Oxase/DH_mid-dom"/>
</dbReference>
<dbReference type="AlphaFoldDB" id="A0A9Q9EIW4"/>